<sequence>MKVTIKDVAREAKVATSTVSRVLANSSKISEETKERVNEAIKKLNYTPSVVARGLANNKTRILAVLLPGGAEVSFENPFFVQAMKGISMYSQKEDYYIMYAFNENKKDDEEWIKKFTEGNLVDGVCLFNVKDNDITINYLKEKEFPFVVIGRPDEIEGVLWVDNDNFAAMYNLTQNMVDLDNKKIAFIGAKPEMNVSKDRLNGYKQALFSRNIELDNELIIEMDDFSEKNGYLAAKKILEKNKVSAFVTTDDLLAFGVQRAIKDLGYEDISIVGFNNIPLTQYKNPPLSSVDINSEKLGMYATKLLIDKLENRESKGYYVIETKLVERESLIKKENVNLVQPIA</sequence>
<dbReference type="Proteomes" id="UP000767334">
    <property type="component" value="Unassembled WGS sequence"/>
</dbReference>
<dbReference type="PANTHER" id="PTHR30146">
    <property type="entry name" value="LACI-RELATED TRANSCRIPTIONAL REPRESSOR"/>
    <property type="match status" value="1"/>
</dbReference>
<dbReference type="Gene3D" id="1.10.260.40">
    <property type="entry name" value="lambda repressor-like DNA-binding domains"/>
    <property type="match status" value="1"/>
</dbReference>
<dbReference type="InterPro" id="IPR010982">
    <property type="entry name" value="Lambda_DNA-bd_dom_sf"/>
</dbReference>
<dbReference type="RefSeq" id="WP_195517301.1">
    <property type="nucleotide sequence ID" value="NZ_JACJLL010000103.1"/>
</dbReference>
<name>A0ABS2FJ10_9CLOT</name>
<protein>
    <submittedName>
        <fullName evidence="5">LacI family DNA-binding transcriptional regulator</fullName>
    </submittedName>
</protein>
<evidence type="ECO:0000313" key="6">
    <source>
        <dbReference type="Proteomes" id="UP000767334"/>
    </source>
</evidence>
<dbReference type="InterPro" id="IPR028082">
    <property type="entry name" value="Peripla_BP_I"/>
</dbReference>
<dbReference type="InterPro" id="IPR000843">
    <property type="entry name" value="HTH_LacI"/>
</dbReference>
<dbReference type="PANTHER" id="PTHR30146:SF109">
    <property type="entry name" value="HTH-TYPE TRANSCRIPTIONAL REGULATOR GALS"/>
    <property type="match status" value="1"/>
</dbReference>
<keyword evidence="3" id="KW-0804">Transcription</keyword>
<evidence type="ECO:0000256" key="2">
    <source>
        <dbReference type="ARBA" id="ARBA00023125"/>
    </source>
</evidence>
<gene>
    <name evidence="5" type="ORF">H6A19_13400</name>
</gene>
<dbReference type="SMART" id="SM00354">
    <property type="entry name" value="HTH_LACI"/>
    <property type="match status" value="1"/>
</dbReference>
<dbReference type="CDD" id="cd01392">
    <property type="entry name" value="HTH_LacI"/>
    <property type="match status" value="1"/>
</dbReference>
<keyword evidence="1" id="KW-0805">Transcription regulation</keyword>
<comment type="caution">
    <text evidence="5">The sequence shown here is derived from an EMBL/GenBank/DDBJ whole genome shotgun (WGS) entry which is preliminary data.</text>
</comment>
<feature type="domain" description="HTH lacI-type" evidence="4">
    <location>
        <begin position="3"/>
        <end position="57"/>
    </location>
</feature>
<evidence type="ECO:0000256" key="1">
    <source>
        <dbReference type="ARBA" id="ARBA00023015"/>
    </source>
</evidence>
<dbReference type="SUPFAM" id="SSF53822">
    <property type="entry name" value="Periplasmic binding protein-like I"/>
    <property type="match status" value="1"/>
</dbReference>
<dbReference type="EMBL" id="JACJLL010000103">
    <property type="protein sequence ID" value="MBM6820321.1"/>
    <property type="molecule type" value="Genomic_DNA"/>
</dbReference>
<evidence type="ECO:0000256" key="3">
    <source>
        <dbReference type="ARBA" id="ARBA00023163"/>
    </source>
</evidence>
<dbReference type="Pfam" id="PF13377">
    <property type="entry name" value="Peripla_BP_3"/>
    <property type="match status" value="1"/>
</dbReference>
<reference evidence="5 6" key="1">
    <citation type="journal article" date="2021" name="Sci. Rep.">
        <title>The distribution of antibiotic resistance genes in chicken gut microbiota commensals.</title>
        <authorList>
            <person name="Juricova H."/>
            <person name="Matiasovicova J."/>
            <person name="Kubasova T."/>
            <person name="Cejkova D."/>
            <person name="Rychlik I."/>
        </authorList>
    </citation>
    <scope>NUCLEOTIDE SEQUENCE [LARGE SCALE GENOMIC DNA]</scope>
    <source>
        <strain evidence="5 6">An435</strain>
    </source>
</reference>
<dbReference type="PROSITE" id="PS50932">
    <property type="entry name" value="HTH_LACI_2"/>
    <property type="match status" value="1"/>
</dbReference>
<organism evidence="5 6">
    <name type="scientific">Clostridium saudiense</name>
    <dbReference type="NCBI Taxonomy" id="1414720"/>
    <lineage>
        <taxon>Bacteria</taxon>
        <taxon>Bacillati</taxon>
        <taxon>Bacillota</taxon>
        <taxon>Clostridia</taxon>
        <taxon>Eubacteriales</taxon>
        <taxon>Clostridiaceae</taxon>
        <taxon>Clostridium</taxon>
    </lineage>
</organism>
<dbReference type="GO" id="GO:0003677">
    <property type="term" value="F:DNA binding"/>
    <property type="evidence" value="ECO:0007669"/>
    <property type="project" value="UniProtKB-KW"/>
</dbReference>
<dbReference type="Gene3D" id="3.40.50.2300">
    <property type="match status" value="2"/>
</dbReference>
<dbReference type="SUPFAM" id="SSF47413">
    <property type="entry name" value="lambda repressor-like DNA-binding domains"/>
    <property type="match status" value="1"/>
</dbReference>
<evidence type="ECO:0000313" key="5">
    <source>
        <dbReference type="EMBL" id="MBM6820321.1"/>
    </source>
</evidence>
<dbReference type="CDD" id="cd06294">
    <property type="entry name" value="PBP1_MalR-like"/>
    <property type="match status" value="1"/>
</dbReference>
<accession>A0ABS2FJ10</accession>
<proteinExistence type="predicted"/>
<dbReference type="Pfam" id="PF00356">
    <property type="entry name" value="LacI"/>
    <property type="match status" value="1"/>
</dbReference>
<keyword evidence="2 5" id="KW-0238">DNA-binding</keyword>
<dbReference type="InterPro" id="IPR046335">
    <property type="entry name" value="LacI/GalR-like_sensor"/>
</dbReference>
<keyword evidence="6" id="KW-1185">Reference proteome</keyword>
<evidence type="ECO:0000259" key="4">
    <source>
        <dbReference type="PROSITE" id="PS50932"/>
    </source>
</evidence>